<evidence type="ECO:0000313" key="11">
    <source>
        <dbReference type="Proteomes" id="UP000004507"/>
    </source>
</evidence>
<dbReference type="InterPro" id="IPR014306">
    <property type="entry name" value="Hydroxyisourate_hydrolase"/>
</dbReference>
<keyword evidence="5 8" id="KW-0659">Purine metabolism</keyword>
<comment type="catalytic activity">
    <reaction evidence="1 8">
        <text>5-hydroxyisourate + H2O = 5-hydroxy-2-oxo-4-ureido-2,5-dihydro-1H-imidazole-5-carboxylate + H(+)</text>
        <dbReference type="Rhea" id="RHEA:23736"/>
        <dbReference type="ChEBI" id="CHEBI:15377"/>
        <dbReference type="ChEBI" id="CHEBI:15378"/>
        <dbReference type="ChEBI" id="CHEBI:18072"/>
        <dbReference type="ChEBI" id="CHEBI:58639"/>
        <dbReference type="EC" id="3.5.2.17"/>
    </reaction>
</comment>
<dbReference type="HOGENOM" id="CLU_115536_1_1_5"/>
<accession>A3V705</accession>
<dbReference type="EC" id="3.5.2.17" evidence="8"/>
<sequence>MAGYLSTHVLDTALGRPARGLKIELFRLDANTRSLINTLFTNDDGRTDAQILPAPDFATGIYELVFHVGAYLDATGVAPEAPRFLDAVPIRFGMSEDSHYHVPLLLSPYGYSTYRGS</sequence>
<evidence type="ECO:0000256" key="6">
    <source>
        <dbReference type="ARBA" id="ARBA00022801"/>
    </source>
</evidence>
<reference evidence="10 11" key="1">
    <citation type="submission" date="2006-01" db="EMBL/GenBank/DDBJ databases">
        <authorList>
            <person name="Hagstrom A."/>
            <person name="Ferriera S."/>
            <person name="Johnson J."/>
            <person name="Kravitz S."/>
            <person name="Halpern A."/>
            <person name="Remington K."/>
            <person name="Beeson K."/>
            <person name="Tran B."/>
            <person name="Rogers Y.-H."/>
            <person name="Friedman R."/>
            <person name="Venter J.C."/>
        </authorList>
    </citation>
    <scope>NUCLEOTIDE SEQUENCE [LARGE SCALE GENOMIC DNA]</scope>
    <source>
        <strain evidence="10 11">SKA53</strain>
    </source>
</reference>
<dbReference type="GO" id="GO:0006144">
    <property type="term" value="P:purine nucleobase metabolic process"/>
    <property type="evidence" value="ECO:0007669"/>
    <property type="project" value="UniProtKB-KW"/>
</dbReference>
<dbReference type="Gene3D" id="2.60.40.180">
    <property type="entry name" value="Transthyretin/hydroxyisourate hydrolase domain"/>
    <property type="match status" value="1"/>
</dbReference>
<feature type="binding site" evidence="7">
    <location>
        <position position="46"/>
    </location>
    <ligand>
        <name>substrate</name>
    </ligand>
</feature>
<keyword evidence="6 8" id="KW-0378">Hydrolase</keyword>
<organism evidence="10 11">
    <name type="scientific">Yoonia vestfoldensis SKA53</name>
    <dbReference type="NCBI Taxonomy" id="314232"/>
    <lineage>
        <taxon>Bacteria</taxon>
        <taxon>Pseudomonadati</taxon>
        <taxon>Pseudomonadota</taxon>
        <taxon>Alphaproteobacteria</taxon>
        <taxon>Rhodobacterales</taxon>
        <taxon>Paracoccaceae</taxon>
        <taxon>Yoonia</taxon>
    </lineage>
</organism>
<dbReference type="NCBIfam" id="TIGR02962">
    <property type="entry name" value="hdxy_isourate"/>
    <property type="match status" value="1"/>
</dbReference>
<dbReference type="PROSITE" id="PS00769">
    <property type="entry name" value="TRANSTHYRETIN_2"/>
    <property type="match status" value="1"/>
</dbReference>
<feature type="domain" description="Transthyretin/hydroxyisourate hydrolase" evidence="9">
    <location>
        <begin position="5"/>
        <end position="116"/>
    </location>
</feature>
<comment type="caution">
    <text evidence="10">The sequence shown here is derived from an EMBL/GenBank/DDBJ whole genome shotgun (WGS) entry which is preliminary data.</text>
</comment>
<dbReference type="PANTHER" id="PTHR10395:SF7">
    <property type="entry name" value="5-HYDROXYISOURATE HYDROLASE"/>
    <property type="match status" value="1"/>
</dbReference>
<name>A3V705_9RHOB</name>
<proteinExistence type="inferred from homology"/>
<comment type="function">
    <text evidence="2">Catalyzes the hydrolysis of 5-hydroxyisourate (HIU) to 2-oxo-4-hydroxy-4-carboxy-5-ureidoimidazoline (OHCU).</text>
</comment>
<dbReference type="EMBL" id="AAMS01000006">
    <property type="protein sequence ID" value="EAQ06021.1"/>
    <property type="molecule type" value="Genomic_DNA"/>
</dbReference>
<comment type="subunit">
    <text evidence="4 8">Homotetramer.</text>
</comment>
<evidence type="ECO:0000259" key="9">
    <source>
        <dbReference type="Pfam" id="PF00576"/>
    </source>
</evidence>
<dbReference type="InterPro" id="IPR000895">
    <property type="entry name" value="Transthyretin/HIU_hydrolase"/>
</dbReference>
<gene>
    <name evidence="10" type="ORF">SKA53_07946</name>
</gene>
<comment type="similarity">
    <text evidence="3 8">Belongs to the transthyretin family. 5-hydroxyisourate hydrolase subfamily.</text>
</comment>
<dbReference type="Pfam" id="PF00576">
    <property type="entry name" value="Transthyretin"/>
    <property type="match status" value="1"/>
</dbReference>
<feature type="binding site" evidence="7">
    <location>
        <position position="8"/>
    </location>
    <ligand>
        <name>substrate</name>
    </ligand>
</feature>
<dbReference type="CDD" id="cd05822">
    <property type="entry name" value="TLP_HIUase"/>
    <property type="match status" value="1"/>
</dbReference>
<dbReference type="InterPro" id="IPR023416">
    <property type="entry name" value="Transthyretin/HIU_hydrolase_d"/>
</dbReference>
<evidence type="ECO:0000256" key="1">
    <source>
        <dbReference type="ARBA" id="ARBA00001043"/>
    </source>
</evidence>
<evidence type="ECO:0000313" key="10">
    <source>
        <dbReference type="EMBL" id="EAQ06021.1"/>
    </source>
</evidence>
<feature type="binding site" evidence="7">
    <location>
        <position position="114"/>
    </location>
    <ligand>
        <name>substrate</name>
    </ligand>
</feature>
<dbReference type="RefSeq" id="WP_007205541.1">
    <property type="nucleotide sequence ID" value="NZ_CH672414.1"/>
</dbReference>
<dbReference type="Proteomes" id="UP000004507">
    <property type="component" value="Unassembled WGS sequence"/>
</dbReference>
<evidence type="ECO:0000256" key="7">
    <source>
        <dbReference type="PIRSR" id="PIRSR600895-51"/>
    </source>
</evidence>
<keyword evidence="11" id="KW-1185">Reference proteome</keyword>
<dbReference type="OrthoDB" id="9792386at2"/>
<dbReference type="AlphaFoldDB" id="A3V705"/>
<dbReference type="STRING" id="314232.SKA53_07946"/>
<dbReference type="PROSITE" id="PS00768">
    <property type="entry name" value="TRANSTHYRETIN_1"/>
    <property type="match status" value="1"/>
</dbReference>
<evidence type="ECO:0000256" key="5">
    <source>
        <dbReference type="ARBA" id="ARBA00022631"/>
    </source>
</evidence>
<evidence type="ECO:0000256" key="8">
    <source>
        <dbReference type="RuleBase" id="RU361270"/>
    </source>
</evidence>
<dbReference type="PRINTS" id="PR00189">
    <property type="entry name" value="TRNSTHYRETIN"/>
</dbReference>
<dbReference type="GO" id="GO:0033971">
    <property type="term" value="F:hydroxyisourate hydrolase activity"/>
    <property type="evidence" value="ECO:0007669"/>
    <property type="project" value="UniProtKB-EC"/>
</dbReference>
<evidence type="ECO:0000256" key="3">
    <source>
        <dbReference type="ARBA" id="ARBA00009850"/>
    </source>
</evidence>
<dbReference type="eggNOG" id="COG2351">
    <property type="taxonomic scope" value="Bacteria"/>
</dbReference>
<dbReference type="PANTHER" id="PTHR10395">
    <property type="entry name" value="URICASE AND TRANSTHYRETIN-RELATED"/>
    <property type="match status" value="1"/>
</dbReference>
<evidence type="ECO:0000256" key="4">
    <source>
        <dbReference type="ARBA" id="ARBA00011881"/>
    </source>
</evidence>
<evidence type="ECO:0000256" key="2">
    <source>
        <dbReference type="ARBA" id="ARBA00002704"/>
    </source>
</evidence>
<protein>
    <recommendedName>
        <fullName evidence="8">5-hydroxyisourate hydrolase</fullName>
        <shortName evidence="8">HIU hydrolase</shortName>
        <shortName evidence="8">HIUHase</shortName>
        <ecNumber evidence="8">3.5.2.17</ecNumber>
    </recommendedName>
</protein>
<dbReference type="SUPFAM" id="SSF49472">
    <property type="entry name" value="Transthyretin (synonym: prealbumin)"/>
    <property type="match status" value="1"/>
</dbReference>
<dbReference type="InterPro" id="IPR023419">
    <property type="entry name" value="Transthyretin_CS"/>
</dbReference>
<dbReference type="InterPro" id="IPR023418">
    <property type="entry name" value="Thyroxine_BS"/>
</dbReference>
<dbReference type="InterPro" id="IPR036817">
    <property type="entry name" value="Transthyretin/HIU_hydrolase_sf"/>
</dbReference>